<organism evidence="1 2">
    <name type="scientific">Morchella conica CCBAS932</name>
    <dbReference type="NCBI Taxonomy" id="1392247"/>
    <lineage>
        <taxon>Eukaryota</taxon>
        <taxon>Fungi</taxon>
        <taxon>Dikarya</taxon>
        <taxon>Ascomycota</taxon>
        <taxon>Pezizomycotina</taxon>
        <taxon>Pezizomycetes</taxon>
        <taxon>Pezizales</taxon>
        <taxon>Morchellaceae</taxon>
        <taxon>Morchella</taxon>
    </lineage>
</organism>
<name>A0A3N4KPP6_9PEZI</name>
<proteinExistence type="predicted"/>
<evidence type="ECO:0000313" key="2">
    <source>
        <dbReference type="Proteomes" id="UP000277580"/>
    </source>
</evidence>
<sequence>MRVDPPLSTPSTFSSSYAPVPYSETNRMHIERIAALVALCFSSSTHHVFHPSLEYVHTWYLSISRLRKRRAHIPTVCSLLSSFVLSPLLSLICCTLPMNEKTWLPAHPQAATQTDRQGQEPSSIRMLFHAADSPIDIPGRKHYPQFGLAAAQQQVLTTHIRSEQGFVLFRGKNFIQVPRNDVQTEKQRWGNGERWQ</sequence>
<accession>A0A3N4KPP6</accession>
<gene>
    <name evidence="1" type="ORF">P167DRAFT_393294</name>
</gene>
<evidence type="ECO:0000313" key="1">
    <source>
        <dbReference type="EMBL" id="RPB07745.1"/>
    </source>
</evidence>
<dbReference type="EMBL" id="ML119176">
    <property type="protein sequence ID" value="RPB07745.1"/>
    <property type="molecule type" value="Genomic_DNA"/>
</dbReference>
<dbReference type="InParanoid" id="A0A3N4KPP6"/>
<dbReference type="Proteomes" id="UP000277580">
    <property type="component" value="Unassembled WGS sequence"/>
</dbReference>
<reference evidence="1 2" key="1">
    <citation type="journal article" date="2018" name="Nat. Ecol. Evol.">
        <title>Pezizomycetes genomes reveal the molecular basis of ectomycorrhizal truffle lifestyle.</title>
        <authorList>
            <person name="Murat C."/>
            <person name="Payen T."/>
            <person name="Noel B."/>
            <person name="Kuo A."/>
            <person name="Morin E."/>
            <person name="Chen J."/>
            <person name="Kohler A."/>
            <person name="Krizsan K."/>
            <person name="Balestrini R."/>
            <person name="Da Silva C."/>
            <person name="Montanini B."/>
            <person name="Hainaut M."/>
            <person name="Levati E."/>
            <person name="Barry K.W."/>
            <person name="Belfiori B."/>
            <person name="Cichocki N."/>
            <person name="Clum A."/>
            <person name="Dockter R.B."/>
            <person name="Fauchery L."/>
            <person name="Guy J."/>
            <person name="Iotti M."/>
            <person name="Le Tacon F."/>
            <person name="Lindquist E.A."/>
            <person name="Lipzen A."/>
            <person name="Malagnac F."/>
            <person name="Mello A."/>
            <person name="Molinier V."/>
            <person name="Miyauchi S."/>
            <person name="Poulain J."/>
            <person name="Riccioni C."/>
            <person name="Rubini A."/>
            <person name="Sitrit Y."/>
            <person name="Splivallo R."/>
            <person name="Traeger S."/>
            <person name="Wang M."/>
            <person name="Zifcakova L."/>
            <person name="Wipf D."/>
            <person name="Zambonelli A."/>
            <person name="Paolocci F."/>
            <person name="Nowrousian M."/>
            <person name="Ottonello S."/>
            <person name="Baldrian P."/>
            <person name="Spatafora J.W."/>
            <person name="Henrissat B."/>
            <person name="Nagy L.G."/>
            <person name="Aury J.M."/>
            <person name="Wincker P."/>
            <person name="Grigoriev I.V."/>
            <person name="Bonfante P."/>
            <person name="Martin F.M."/>
        </authorList>
    </citation>
    <scope>NUCLEOTIDE SEQUENCE [LARGE SCALE GENOMIC DNA]</scope>
    <source>
        <strain evidence="1 2">CCBAS932</strain>
    </source>
</reference>
<protein>
    <submittedName>
        <fullName evidence="1">Uncharacterized protein</fullName>
    </submittedName>
</protein>
<keyword evidence="2" id="KW-1185">Reference proteome</keyword>
<dbReference type="AlphaFoldDB" id="A0A3N4KPP6"/>